<dbReference type="Pfam" id="PF08242">
    <property type="entry name" value="Methyltransf_12"/>
    <property type="match status" value="1"/>
</dbReference>
<dbReference type="InterPro" id="IPR049552">
    <property type="entry name" value="PKS_DH_N"/>
</dbReference>
<dbReference type="PROSITE" id="PS52004">
    <property type="entry name" value="KS3_2"/>
    <property type="match status" value="1"/>
</dbReference>
<evidence type="ECO:0000256" key="4">
    <source>
        <dbReference type="ARBA" id="ARBA00022679"/>
    </source>
</evidence>
<keyword evidence="2" id="KW-0597">Phosphoprotein</keyword>
<dbReference type="SUPFAM" id="SSF51735">
    <property type="entry name" value="NAD(P)-binding Rossmann-fold domains"/>
    <property type="match status" value="2"/>
</dbReference>
<dbReference type="InterPro" id="IPR029063">
    <property type="entry name" value="SAM-dependent_MTases_sf"/>
</dbReference>
<reference evidence="11 12" key="1">
    <citation type="submission" date="2018-02" db="EMBL/GenBank/DDBJ databases">
        <title>The genomes of Aspergillus section Nigri reveals drivers in fungal speciation.</title>
        <authorList>
            <consortium name="DOE Joint Genome Institute"/>
            <person name="Vesth T.C."/>
            <person name="Nybo J."/>
            <person name="Theobald S."/>
            <person name="Brandl J."/>
            <person name="Frisvad J.C."/>
            <person name="Nielsen K.F."/>
            <person name="Lyhne E.K."/>
            <person name="Kogle M.E."/>
            <person name="Kuo A."/>
            <person name="Riley R."/>
            <person name="Clum A."/>
            <person name="Nolan M."/>
            <person name="Lipzen A."/>
            <person name="Salamov A."/>
            <person name="Henrissat B."/>
            <person name="Wiebenga A."/>
            <person name="De vries R.P."/>
            <person name="Grigoriev I.V."/>
            <person name="Mortensen U.H."/>
            <person name="Andersen M.R."/>
            <person name="Baker S.E."/>
        </authorList>
    </citation>
    <scope>NUCLEOTIDE SEQUENCE [LARGE SCALE GENOMIC DNA]</scope>
    <source>
        <strain evidence="11 12">CBS 313.89</strain>
    </source>
</reference>
<evidence type="ECO:0000256" key="2">
    <source>
        <dbReference type="ARBA" id="ARBA00022553"/>
    </source>
</evidence>
<dbReference type="Gene3D" id="3.40.366.10">
    <property type="entry name" value="Malonyl-Coenzyme A Acyl Carrier Protein, domain 2"/>
    <property type="match status" value="1"/>
</dbReference>
<dbReference type="GO" id="GO:0008168">
    <property type="term" value="F:methyltransferase activity"/>
    <property type="evidence" value="ECO:0007669"/>
    <property type="project" value="UniProtKB-KW"/>
</dbReference>
<dbReference type="GO" id="GO:0004312">
    <property type="term" value="F:fatty acid synthase activity"/>
    <property type="evidence" value="ECO:0007669"/>
    <property type="project" value="TreeGrafter"/>
</dbReference>
<dbReference type="InterPro" id="IPR049551">
    <property type="entry name" value="PKS_DH_C"/>
</dbReference>
<dbReference type="Proteomes" id="UP000249789">
    <property type="component" value="Unassembled WGS sequence"/>
</dbReference>
<dbReference type="InterPro" id="IPR057326">
    <property type="entry name" value="KR_dom"/>
</dbReference>
<dbReference type="GO" id="GO:0044550">
    <property type="term" value="P:secondary metabolite biosynthetic process"/>
    <property type="evidence" value="ECO:0007669"/>
    <property type="project" value="UniProtKB-ARBA"/>
</dbReference>
<dbReference type="InterPro" id="IPR016039">
    <property type="entry name" value="Thiolase-like"/>
</dbReference>
<dbReference type="CDD" id="cd00833">
    <property type="entry name" value="PKS"/>
    <property type="match status" value="1"/>
</dbReference>
<dbReference type="Gene3D" id="3.40.50.720">
    <property type="entry name" value="NAD(P)-binding Rossmann-like Domain"/>
    <property type="match status" value="2"/>
</dbReference>
<protein>
    <recommendedName>
        <fullName evidence="13">Polyketide synthase</fullName>
    </recommendedName>
</protein>
<dbReference type="SUPFAM" id="SSF55048">
    <property type="entry name" value="Probable ACP-binding domain of malonyl-CoA ACP transacylase"/>
    <property type="match status" value="1"/>
</dbReference>
<dbReference type="InterPro" id="IPR020807">
    <property type="entry name" value="PKS_DH"/>
</dbReference>
<dbReference type="SMART" id="SM00825">
    <property type="entry name" value="PKS_KS"/>
    <property type="match status" value="1"/>
</dbReference>
<dbReference type="InterPro" id="IPR014043">
    <property type="entry name" value="Acyl_transferase_dom"/>
</dbReference>
<feature type="domain" description="PKS/mFAS DH" evidence="10">
    <location>
        <begin position="942"/>
        <end position="1252"/>
    </location>
</feature>
<keyword evidence="12" id="KW-1185">Reference proteome</keyword>
<evidence type="ECO:0000256" key="6">
    <source>
        <dbReference type="PROSITE-ProRule" id="PRU01363"/>
    </source>
</evidence>
<dbReference type="InterPro" id="IPR013968">
    <property type="entry name" value="PKS_KR"/>
</dbReference>
<dbReference type="Pfam" id="PF22621">
    <property type="entry name" value="CurL-like_PKS_C"/>
    <property type="match status" value="1"/>
</dbReference>
<dbReference type="GeneID" id="63866543"/>
<evidence type="ECO:0000259" key="10">
    <source>
        <dbReference type="PROSITE" id="PS52019"/>
    </source>
</evidence>
<dbReference type="Gene3D" id="3.40.47.10">
    <property type="match status" value="1"/>
</dbReference>
<dbReference type="SMART" id="SM00822">
    <property type="entry name" value="PKS_KR"/>
    <property type="match status" value="1"/>
</dbReference>
<dbReference type="GO" id="GO:0006633">
    <property type="term" value="P:fatty acid biosynthetic process"/>
    <property type="evidence" value="ECO:0007669"/>
    <property type="project" value="InterPro"/>
</dbReference>
<dbReference type="GO" id="GO:0032259">
    <property type="term" value="P:methylation"/>
    <property type="evidence" value="ECO:0007669"/>
    <property type="project" value="UniProtKB-KW"/>
</dbReference>
<feature type="active site" description="Proton acceptor; for dehydratase activity" evidence="6">
    <location>
        <position position="975"/>
    </location>
</feature>
<evidence type="ECO:0008006" key="13">
    <source>
        <dbReference type="Google" id="ProtNLM"/>
    </source>
</evidence>
<name>A0A8G1RVI5_9EURO</name>
<dbReference type="SUPFAM" id="SSF53335">
    <property type="entry name" value="S-adenosyl-L-methionine-dependent methyltransferases"/>
    <property type="match status" value="1"/>
</dbReference>
<dbReference type="Gene3D" id="3.40.50.150">
    <property type="entry name" value="Vaccinia Virus protein VP39"/>
    <property type="match status" value="1"/>
</dbReference>
<dbReference type="Pfam" id="PF00698">
    <property type="entry name" value="Acyl_transf_1"/>
    <property type="match status" value="1"/>
</dbReference>
<feature type="domain" description="Ketosynthase family 3 (KS3)" evidence="9">
    <location>
        <begin position="2"/>
        <end position="445"/>
    </location>
</feature>
<evidence type="ECO:0000313" key="11">
    <source>
        <dbReference type="EMBL" id="RAK79058.1"/>
    </source>
</evidence>
<evidence type="ECO:0000256" key="7">
    <source>
        <dbReference type="SAM" id="MobiDB-lite"/>
    </source>
</evidence>
<dbReference type="PANTHER" id="PTHR43775">
    <property type="entry name" value="FATTY ACID SYNTHASE"/>
    <property type="match status" value="1"/>
</dbReference>
<proteinExistence type="predicted"/>
<dbReference type="InterPro" id="IPR036291">
    <property type="entry name" value="NAD(P)-bd_dom_sf"/>
</dbReference>
<feature type="domain" description="Carrier" evidence="8">
    <location>
        <begin position="2431"/>
        <end position="2509"/>
    </location>
</feature>
<dbReference type="InterPro" id="IPR001227">
    <property type="entry name" value="Ac_transferase_dom_sf"/>
</dbReference>
<dbReference type="InterPro" id="IPR042104">
    <property type="entry name" value="PKS_dehydratase_sf"/>
</dbReference>
<dbReference type="Pfam" id="PF23297">
    <property type="entry name" value="ACP_SdgA_C"/>
    <property type="match status" value="1"/>
</dbReference>
<dbReference type="InterPro" id="IPR018201">
    <property type="entry name" value="Ketoacyl_synth_AS"/>
</dbReference>
<dbReference type="PROSITE" id="PS52019">
    <property type="entry name" value="PKS_MFAS_DH"/>
    <property type="match status" value="1"/>
</dbReference>
<dbReference type="PANTHER" id="PTHR43775:SF20">
    <property type="entry name" value="HYBRID PKS-NRPS SYNTHETASE APDA"/>
    <property type="match status" value="1"/>
</dbReference>
<dbReference type="Pfam" id="PF21089">
    <property type="entry name" value="PKS_DH_N"/>
    <property type="match status" value="1"/>
</dbReference>
<sequence length="2602" mass="279252">MVEPIAVIGYGFRFPGGADTPSKLWSLLRDPTDLSSKPPASRFDVDLFYHPVGTHHGTTNAPKSYWLAESEDPSAGSSPVAQFDAGFFNIQAAEADAMDPQQRLLMEAVYDGLCAAGQPMEDLRGSDTAVYVGLMSDDWSTMLTHDWETLPRYTATGLERGIVANRLSYFFGWHGPSMTIDTACSSSLVALDLAVQALRSGKSKVAVAAGTNLILSPAMYISESNLGMLSPNGRCAMWDVAADGYARGEGVAAVLVKTLSQALADNDPIQCIIRETAVNQDGRTAGLTVPSNIAQAALIRECYARAGLDPIHNINDRPQFFHAHGTGTQAGDPQEAEAISNALFPTGVVSTEEKLVVGSIKTVIGHTEGTAGLASLIGTALALKNHTMPPNLHFQDLSPKVAPYFKHLEILTAQKPWIVAEGQVRRASVNSFGFGGTNAHCILEEYIAPDRTEGSEGDGQLYTPLVFSAAAEKPLREMLAQHLEFLKTNPDISLADVAYTLQVRRSTLPYRKAVSATTLDDAISALEELVSSTDTALSPRFSSPAAPRILGIFTGQGAQWPRMGARLLETSHFAAERLALLDRALQSLPDPADRPTWTLADQLLASAETSRIAEAALSQPLCTAVQILLVDILRAAGITFAAVVGHSSGEIGAAYAAGLLSDVDAIRIAYYRGVHAKRAASPNLHAPRGGMMAVGADKETAQALCSTPQFYGRLQLAAVNSPSSVTLSGDVDAVEEAEALLKAQGTFARKLKVDTAYHSAHMAACAGPYLASLDGCGVQATATPNSSTVWYSSVFEGQPMNSTNLTNQYWVDNMCKAVLFAGALSEAQDATGQFDLAIEVGPHPALKGPATATIATTPYTGLLARGQDDVVQLNTALGAVWTQLGTGNTKLAAVESLLSGSGRSPVVIDDLPSYPFDHSKAHWTDSRVANHFKHRQPTHKPNPLLGTPITEALTPGEVQWRNFLQPRDLPWLNGHQLQGQTVFPAMGYVSMAVEALSRLAQESTGGDSTLGVISVRDVQIPRAVTLDDDDSSVEVIFSLSAIERSATNVTARWACYSVTNGSTLVLNAQGRVEGELCAQAADTLDSGAAKNTYQLVPITEEHFYANLSRVGYGYSGHFRGLSDICRKPGYSTGTLTDHAGSGWEDDLLVHPGTLDSALQSIFAAWSYPGDTQLWSLHVPVSIGAVTINPYFTQAGAGGRPERLEFEASITKKEPTQIVGELTLRHNVEGSAPAVVVQVEGATLVPFSPATSRDDLPMFSQFQYGLATPDGLLAAEGETLTDVEVQMYQDVDRISYWYLREAAAAIPATERDGLLPHYQKYLGWCDRMVEMVSRGAHPKVSASRNEDTREQIAELCARYADRKDFRFVEVVGENLVPVLRAGTSMLEHMNQDGLLRAFYAEDAICSGPTGRWLSRIVAQISHRFPGVHILEVGAGTGATTSAVLDAVQGSYGSYTFTDISSGFFLAAEDRFGPDAARMRYQTFDMERSPSTQGFEEETYDVIVAVNVLHVSGDIQASLSNVRRLLRPGGFLVVAELTSTDLLFSGMTVGTLPGWWIGADTGRPWGPLFTLSQWDAALQASGFGGIDTVSPDISASLPMTVFVAQAVDDRVALLRNPLSVAVHPEGIRTDALAIVGGTTWPVHKLGRDVAQVLGPRFGRTEFFPTLSDLARSDLTPSKFSVPGSLTILVLTDLDRPYLDDVTQDKLSALQTCTSTAGTFLWVTAGARDQTPASYMMLGIFRTIQNEQPDLNSQLFDLETGIQAGTANILAEALLRQQALYSWKASEPDASLLWTMEPEVYSSSTGKLYITRLRADQAKNNRYNALRRSIKATVSPATERLALVSVEDGDAEALALQVPSPLRWSPPLDEPARSLRITHSLLQSVAACTGDFVRPCIGKDIDTQETVFALAASNESVVTVPRSQCVLVEENAHGEPALASRLVSLAAQLIAQRILSIALLGSTGLIHSADATLQAALTAQAEARNVALVFTDTATDSQDTSTIHLDPRLSQSAVKSLLPKAPGFAVLFSNGKAMHQTILQHLPASCLVLNEQTLISHAVTESELNASSSIAQQFQTAYKAASCSTAASLPPLIALDKVQDHSVLGEALSVIDWTASSTVTATVQPITSGRLFRPDRTYLFIGMAGELGQSLAGWLIAHGARYVVLTSRTPKVSPQFIQEMATQYQAVVRAVSLDITSQHSLLSVHAALTATLPPIAGVINGAMILSDELFARMSYEQFTRVLAPKVRGTQLLDELFRSPDLDFFVVASSIAAVIGWTGQSNYSAANEYMISLMHQRRRKHGLPGSAMSIPAVLGVGYAAHSDTFDFDYFASLGYINISEEDLQVLFAEAILSGRPAVNEEEDRLAASAQVVTGVNTRVPSEEELVPEGRRRDVKFSHLVRRDEGSVGPGGGDAGAAASEPIKVRLQRVLESPAEAFVVVKEAFVAHLKRLLRIPAAEAVDEAVPLVDRGVDSLVAVDIRAWFTKELQADIPTLKILNGGSVGDLVRDAVEQVAVRAKKVEEKVEEKVVVKVEVKVEEEVKKDEEEEEESVTKTSPLPTLTANSSSGSPLSTPAASDLESVEYLAGAKEDLGFRVKERILEVSLDA</sequence>
<dbReference type="SMART" id="SM00826">
    <property type="entry name" value="PKS_DH"/>
    <property type="match status" value="1"/>
</dbReference>
<dbReference type="InterPro" id="IPR014030">
    <property type="entry name" value="Ketoacyl_synth_N"/>
</dbReference>
<dbReference type="SMART" id="SM00823">
    <property type="entry name" value="PKS_PP"/>
    <property type="match status" value="1"/>
</dbReference>
<feature type="region of interest" description="C-terminal hotdog fold" evidence="6">
    <location>
        <begin position="1094"/>
        <end position="1252"/>
    </location>
</feature>
<dbReference type="SUPFAM" id="SSF52151">
    <property type="entry name" value="FabD/lysophospholipase-like"/>
    <property type="match status" value="1"/>
</dbReference>
<evidence type="ECO:0000256" key="3">
    <source>
        <dbReference type="ARBA" id="ARBA00022603"/>
    </source>
</evidence>
<dbReference type="OrthoDB" id="329835at2759"/>
<dbReference type="InterPro" id="IPR016035">
    <property type="entry name" value="Acyl_Trfase/lysoPLipase"/>
</dbReference>
<keyword evidence="3" id="KW-0489">Methyltransferase</keyword>
<dbReference type="GO" id="GO:0004315">
    <property type="term" value="F:3-oxoacyl-[acyl-carrier-protein] synthase activity"/>
    <property type="evidence" value="ECO:0007669"/>
    <property type="project" value="InterPro"/>
</dbReference>
<dbReference type="InterPro" id="IPR016036">
    <property type="entry name" value="Malonyl_transacylase_ACP-bd"/>
</dbReference>
<dbReference type="RefSeq" id="XP_040803068.1">
    <property type="nucleotide sequence ID" value="XM_040949210.1"/>
</dbReference>
<accession>A0A8G1RVI5</accession>
<evidence type="ECO:0000259" key="8">
    <source>
        <dbReference type="PROSITE" id="PS50075"/>
    </source>
</evidence>
<dbReference type="SUPFAM" id="SSF47336">
    <property type="entry name" value="ACP-like"/>
    <property type="match status" value="1"/>
</dbReference>
<dbReference type="InterPro" id="IPR020806">
    <property type="entry name" value="PKS_PP-bd"/>
</dbReference>
<dbReference type="Gene3D" id="1.10.1200.10">
    <property type="entry name" value="ACP-like"/>
    <property type="match status" value="1"/>
</dbReference>
<dbReference type="Gene3D" id="3.10.129.110">
    <property type="entry name" value="Polyketide synthase dehydratase"/>
    <property type="match status" value="1"/>
</dbReference>
<feature type="compositionally biased region" description="Polar residues" evidence="7">
    <location>
        <begin position="2548"/>
        <end position="2570"/>
    </location>
</feature>
<dbReference type="PROSITE" id="PS00606">
    <property type="entry name" value="KS3_1"/>
    <property type="match status" value="1"/>
</dbReference>
<dbReference type="VEuPathDB" id="FungiDB:BO72DRAFT_506027"/>
<dbReference type="Pfam" id="PF08659">
    <property type="entry name" value="KR"/>
    <property type="match status" value="1"/>
</dbReference>
<keyword evidence="1" id="KW-0596">Phosphopantetheine</keyword>
<dbReference type="InterPro" id="IPR013217">
    <property type="entry name" value="Methyltransf_12"/>
</dbReference>
<dbReference type="InterPro" id="IPR049900">
    <property type="entry name" value="PKS_mFAS_DH"/>
</dbReference>
<dbReference type="Pfam" id="PF02801">
    <property type="entry name" value="Ketoacyl-synt_C"/>
    <property type="match status" value="1"/>
</dbReference>
<dbReference type="InterPro" id="IPR050091">
    <property type="entry name" value="PKS_NRPS_Biosynth_Enz"/>
</dbReference>
<evidence type="ECO:0000256" key="5">
    <source>
        <dbReference type="ARBA" id="ARBA00023268"/>
    </source>
</evidence>
<dbReference type="Pfam" id="PF00109">
    <property type="entry name" value="ketoacyl-synt"/>
    <property type="match status" value="1"/>
</dbReference>
<evidence type="ECO:0000313" key="12">
    <source>
        <dbReference type="Proteomes" id="UP000249789"/>
    </source>
</evidence>
<dbReference type="InterPro" id="IPR014031">
    <property type="entry name" value="Ketoacyl_synth_C"/>
</dbReference>
<dbReference type="SMART" id="SM00827">
    <property type="entry name" value="PKS_AT"/>
    <property type="match status" value="1"/>
</dbReference>
<keyword evidence="5" id="KW-0511">Multifunctional enzyme</keyword>
<keyword evidence="4" id="KW-0808">Transferase</keyword>
<dbReference type="GO" id="GO:0031177">
    <property type="term" value="F:phosphopantetheine binding"/>
    <property type="evidence" value="ECO:0007669"/>
    <property type="project" value="InterPro"/>
</dbReference>
<dbReference type="InterPro" id="IPR020841">
    <property type="entry name" value="PKS_Beta-ketoAc_synthase_dom"/>
</dbReference>
<dbReference type="EMBL" id="KZ824634">
    <property type="protein sequence ID" value="RAK79058.1"/>
    <property type="molecule type" value="Genomic_DNA"/>
</dbReference>
<dbReference type="SUPFAM" id="SSF53901">
    <property type="entry name" value="Thiolase-like"/>
    <property type="match status" value="1"/>
</dbReference>
<feature type="active site" description="Proton donor; for dehydratase activity" evidence="6">
    <location>
        <position position="1155"/>
    </location>
</feature>
<feature type="region of interest" description="N-terminal hotdog fold" evidence="6">
    <location>
        <begin position="942"/>
        <end position="1079"/>
    </location>
</feature>
<dbReference type="CDD" id="cd02440">
    <property type="entry name" value="AdoMet_MTases"/>
    <property type="match status" value="1"/>
</dbReference>
<feature type="region of interest" description="Disordered" evidence="7">
    <location>
        <begin position="2537"/>
        <end position="2572"/>
    </location>
</feature>
<dbReference type="InterPro" id="IPR036736">
    <property type="entry name" value="ACP-like_sf"/>
</dbReference>
<organism evidence="11 12">
    <name type="scientific">Aspergillus fijiensis CBS 313.89</name>
    <dbReference type="NCBI Taxonomy" id="1448319"/>
    <lineage>
        <taxon>Eukaryota</taxon>
        <taxon>Fungi</taxon>
        <taxon>Dikarya</taxon>
        <taxon>Ascomycota</taxon>
        <taxon>Pezizomycotina</taxon>
        <taxon>Eurotiomycetes</taxon>
        <taxon>Eurotiomycetidae</taxon>
        <taxon>Eurotiales</taxon>
        <taxon>Aspergillaceae</taxon>
        <taxon>Aspergillus</taxon>
    </lineage>
</organism>
<evidence type="ECO:0000259" key="9">
    <source>
        <dbReference type="PROSITE" id="PS52004"/>
    </source>
</evidence>
<evidence type="ECO:0000256" key="1">
    <source>
        <dbReference type="ARBA" id="ARBA00022450"/>
    </source>
</evidence>
<gene>
    <name evidence="11" type="ORF">BO72DRAFT_506027</name>
</gene>
<dbReference type="InterPro" id="IPR009081">
    <property type="entry name" value="PP-bd_ACP"/>
</dbReference>
<dbReference type="Pfam" id="PF14765">
    <property type="entry name" value="PS-DH"/>
    <property type="match status" value="1"/>
</dbReference>
<dbReference type="PROSITE" id="PS50075">
    <property type="entry name" value="CARRIER"/>
    <property type="match status" value="1"/>
</dbReference>